<dbReference type="Proteomes" id="UP000887569">
    <property type="component" value="Unplaced"/>
</dbReference>
<evidence type="ECO:0000313" key="4">
    <source>
        <dbReference type="WBParaSite" id="PgB40X_g003_t04"/>
    </source>
</evidence>
<dbReference type="WBParaSite" id="PgB40X_g003_t02">
    <property type="protein sequence ID" value="PgB40X_g003_t02"/>
    <property type="gene ID" value="PgB40X_g003"/>
</dbReference>
<dbReference type="WBParaSite" id="PgB40X_g003_t01">
    <property type="protein sequence ID" value="PgB40X_g003_t01"/>
    <property type="gene ID" value="PgB40X_g003"/>
</dbReference>
<evidence type="ECO:0000313" key="3">
    <source>
        <dbReference type="WBParaSite" id="PgB40X_g003_t02"/>
    </source>
</evidence>
<dbReference type="WBParaSite" id="PgB40X_g003_t03">
    <property type="protein sequence ID" value="PgB40X_g003_t03"/>
    <property type="gene ID" value="PgB40X_g003"/>
</dbReference>
<keyword evidence="1" id="KW-1185">Reference proteome</keyword>
<sequence length="115" mass="13682">MLMVFTRFVFIYIFAILLIITARLSLDLTGNFDQYHRRRCFLASSFYLFIHLLQKGIALHCECFYSVLLTDRWILCRSLHSVNFYSVFSICNCKWVASERIKSIDEGSFTRYQPK</sequence>
<protein>
    <submittedName>
        <fullName evidence="2 3">Secreted protein</fullName>
    </submittedName>
</protein>
<evidence type="ECO:0000313" key="2">
    <source>
        <dbReference type="WBParaSite" id="PgB40X_g003_t01"/>
    </source>
</evidence>
<dbReference type="WBParaSite" id="PgB40X_g003_t05">
    <property type="protein sequence ID" value="PgB40X_g003_t05"/>
    <property type="gene ID" value="PgB40X_g003"/>
</dbReference>
<proteinExistence type="predicted"/>
<dbReference type="AlphaFoldDB" id="A0A914ZW97"/>
<evidence type="ECO:0000313" key="1">
    <source>
        <dbReference type="Proteomes" id="UP000887569"/>
    </source>
</evidence>
<reference evidence="2 3" key="1">
    <citation type="submission" date="2022-11" db="UniProtKB">
        <authorList>
            <consortium name="WormBaseParasite"/>
        </authorList>
    </citation>
    <scope>IDENTIFICATION</scope>
</reference>
<accession>A0A914ZW97</accession>
<dbReference type="WBParaSite" id="PgB40X_g003_t04">
    <property type="protein sequence ID" value="PgB40X_g003_t04"/>
    <property type="gene ID" value="PgB40X_g003"/>
</dbReference>
<organism evidence="1 4">
    <name type="scientific">Parascaris univalens</name>
    <name type="common">Nematode worm</name>
    <dbReference type="NCBI Taxonomy" id="6257"/>
    <lineage>
        <taxon>Eukaryota</taxon>
        <taxon>Metazoa</taxon>
        <taxon>Ecdysozoa</taxon>
        <taxon>Nematoda</taxon>
        <taxon>Chromadorea</taxon>
        <taxon>Rhabditida</taxon>
        <taxon>Spirurina</taxon>
        <taxon>Ascaridomorpha</taxon>
        <taxon>Ascaridoidea</taxon>
        <taxon>Ascarididae</taxon>
        <taxon>Parascaris</taxon>
    </lineage>
</organism>
<name>A0A914ZW97_PARUN</name>